<dbReference type="SUPFAM" id="SSF49562">
    <property type="entry name" value="C2 domain (Calcium/lipid-binding domain, CaLB)"/>
    <property type="match status" value="1"/>
</dbReference>
<feature type="domain" description="C2" evidence="6">
    <location>
        <begin position="175"/>
        <end position="290"/>
    </location>
</feature>
<dbReference type="EMBL" id="VEPZ02000898">
    <property type="protein sequence ID" value="KAE8712347.1"/>
    <property type="molecule type" value="Genomic_DNA"/>
</dbReference>
<dbReference type="PANTHER" id="PTHR47038">
    <property type="entry name" value="BAG-ASSOCIATED GRAM PROTEIN 1"/>
    <property type="match status" value="1"/>
</dbReference>
<dbReference type="AlphaFoldDB" id="A0A6A3B8T9"/>
<evidence type="ECO:0000256" key="4">
    <source>
        <dbReference type="ARBA" id="ARBA00023136"/>
    </source>
</evidence>
<dbReference type="InterPro" id="IPR035892">
    <property type="entry name" value="C2_domain_sf"/>
</dbReference>
<evidence type="ECO:0000259" key="6">
    <source>
        <dbReference type="PROSITE" id="PS50004"/>
    </source>
</evidence>
<proteinExistence type="predicted"/>
<dbReference type="Pfam" id="PF16016">
    <property type="entry name" value="VASt"/>
    <property type="match status" value="1"/>
</dbReference>
<gene>
    <name evidence="8" type="ORF">F3Y22_tig00110258pilonHSYRG00212</name>
</gene>
<dbReference type="GO" id="GO:0016020">
    <property type="term" value="C:membrane"/>
    <property type="evidence" value="ECO:0007669"/>
    <property type="project" value="UniProtKB-SubCell"/>
</dbReference>
<dbReference type="InterPro" id="IPR011993">
    <property type="entry name" value="PH-like_dom_sf"/>
</dbReference>
<sequence>MGIVTDVSCIICNDAMETRNHLFSECSMVVSLWKTILNLSGLNTPALPWISMIDWAGSAWKGKSLLTTTLKLAWCALIYSVWEERNIRLYRGSKRSENEILSSIKEIIYRSMCLTIETAVVVQYLVPSWWEIKVSAAASVFVIVSYWFFALQIGDGDGGDRSLLLDNTSDGVLDDKDKIVQSKGDLQTNSPYLVKVELLAAKNLIGANLNGTSDPYAIITCGSEKRFSSMVPGSRNPMWGEEFNFSVDQLPVQINVTIYDWDIIWKSAVLGSVTVSVDSEGQSNAVWHTLDSTSGQVCLDIKTIKLPGNCSRGINGYTGTNSRRRISSDKQGPTVVHQKPGPLQTIFNLLPDEASFLNYSFFQVVEHSYSCALERSFLYHGRMYVSAWHICFHSNVFSKQMKVVIPLGDIDEIRRSQHAFINPAITIILRMGAGGHGVPPLGSSDGRVRYKFASFWNRNHALRALQRAANNYHAMLEAEKKERAESALRAHSTSIRGSRRKATAPKDNASKPEKSKAFIKEEVLAGIFNDVFPCTAEQFFNILLSDGSSFTNEYRSVRKDTNLSMGQWHAADEYDGLVREITFRTICNSPMCPPDTAMSEYQHSVLSPDKKKLVFETVQQAHDVPFGTYFEVHCRWCMENNGENSSVLDIKVGAHFKKWCVMQSKIKSGAINEYKKEVEVMLDVARSYIKSHTVTGGETDNSSSSPPAISKPSTVVNLSRNKLGCVLAKPEKLFLMLEYDSVLLGQGSDALQIALGSEVQLTKSTKRLPKLLVSPTQNRGYLITKISSQGGANLLLALSTRDIIISHIGSLQYKGKERSLSPFQNLKEKKPKSMEEKNKAMVNLTIRTLVFSVPVHCRWCMENNGENSSVLDIKVGAHFKKWCVMQSKIKSGAINEYKKEVEVMLDVARSYIKSNTVTGGETDNSSSSPPVIQVTS</sequence>
<feature type="compositionally biased region" description="Low complexity" evidence="5">
    <location>
        <begin position="702"/>
        <end position="713"/>
    </location>
</feature>
<evidence type="ECO:0000256" key="1">
    <source>
        <dbReference type="ARBA" id="ARBA00004167"/>
    </source>
</evidence>
<dbReference type="Gene3D" id="2.60.40.150">
    <property type="entry name" value="C2 domain"/>
    <property type="match status" value="1"/>
</dbReference>
<dbReference type="Pfam" id="PF02893">
    <property type="entry name" value="GRAM"/>
    <property type="match status" value="1"/>
</dbReference>
<dbReference type="InterPro" id="IPR000008">
    <property type="entry name" value="C2_dom"/>
</dbReference>
<feature type="region of interest" description="Disordered" evidence="5">
    <location>
        <begin position="916"/>
        <end position="936"/>
    </location>
</feature>
<feature type="domain" description="VASt" evidence="7">
    <location>
        <begin position="520"/>
        <end position="693"/>
    </location>
</feature>
<evidence type="ECO:0000313" key="8">
    <source>
        <dbReference type="EMBL" id="KAE8712347.1"/>
    </source>
</evidence>
<comment type="subcellular location">
    <subcellularLocation>
        <location evidence="1">Membrane</location>
        <topology evidence="1">Single-pass membrane protein</topology>
    </subcellularLocation>
</comment>
<dbReference type="SMART" id="SM00239">
    <property type="entry name" value="C2"/>
    <property type="match status" value="1"/>
</dbReference>
<dbReference type="SMART" id="SM00568">
    <property type="entry name" value="GRAM"/>
    <property type="match status" value="1"/>
</dbReference>
<reference evidence="8" key="1">
    <citation type="submission" date="2019-09" db="EMBL/GenBank/DDBJ databases">
        <title>Draft genome information of white flower Hibiscus syriacus.</title>
        <authorList>
            <person name="Kim Y.-M."/>
        </authorList>
    </citation>
    <scope>NUCLEOTIDE SEQUENCE [LARGE SCALE GENOMIC DNA]</scope>
    <source>
        <strain evidence="8">YM2019G1</strain>
    </source>
</reference>
<evidence type="ECO:0000256" key="5">
    <source>
        <dbReference type="SAM" id="MobiDB-lite"/>
    </source>
</evidence>
<organism evidence="8 9">
    <name type="scientific">Hibiscus syriacus</name>
    <name type="common">Rose of Sharon</name>
    <dbReference type="NCBI Taxonomy" id="106335"/>
    <lineage>
        <taxon>Eukaryota</taxon>
        <taxon>Viridiplantae</taxon>
        <taxon>Streptophyta</taxon>
        <taxon>Embryophyta</taxon>
        <taxon>Tracheophyta</taxon>
        <taxon>Spermatophyta</taxon>
        <taxon>Magnoliopsida</taxon>
        <taxon>eudicotyledons</taxon>
        <taxon>Gunneridae</taxon>
        <taxon>Pentapetalae</taxon>
        <taxon>rosids</taxon>
        <taxon>malvids</taxon>
        <taxon>Malvales</taxon>
        <taxon>Malvaceae</taxon>
        <taxon>Malvoideae</taxon>
        <taxon>Hibiscus</taxon>
    </lineage>
</organism>
<dbReference type="CDD" id="cd00030">
    <property type="entry name" value="C2"/>
    <property type="match status" value="1"/>
</dbReference>
<evidence type="ECO:0000259" key="7">
    <source>
        <dbReference type="PROSITE" id="PS51778"/>
    </source>
</evidence>
<evidence type="ECO:0000256" key="2">
    <source>
        <dbReference type="ARBA" id="ARBA00022692"/>
    </source>
</evidence>
<keyword evidence="4" id="KW-0472">Membrane</keyword>
<dbReference type="Proteomes" id="UP000436088">
    <property type="component" value="Unassembled WGS sequence"/>
</dbReference>
<dbReference type="InterPro" id="IPR031968">
    <property type="entry name" value="VASt"/>
</dbReference>
<evidence type="ECO:0000313" key="9">
    <source>
        <dbReference type="Proteomes" id="UP000436088"/>
    </source>
</evidence>
<name>A0A6A3B8T9_HIBSY</name>
<comment type="caution">
    <text evidence="8">The sequence shown here is derived from an EMBL/GenBank/DDBJ whole genome shotgun (WGS) entry which is preliminary data.</text>
</comment>
<dbReference type="Gene3D" id="2.30.29.30">
    <property type="entry name" value="Pleckstrin-homology domain (PH domain)/Phosphotyrosine-binding domain (PTB)"/>
    <property type="match status" value="1"/>
</dbReference>
<dbReference type="InterPro" id="IPR004182">
    <property type="entry name" value="GRAM"/>
</dbReference>
<dbReference type="PROSITE" id="PS50004">
    <property type="entry name" value="C2"/>
    <property type="match status" value="1"/>
</dbReference>
<keyword evidence="2" id="KW-0812">Transmembrane</keyword>
<keyword evidence="3" id="KW-1133">Transmembrane helix</keyword>
<evidence type="ECO:0000256" key="3">
    <source>
        <dbReference type="ARBA" id="ARBA00022989"/>
    </source>
</evidence>
<dbReference type="PROSITE" id="PS51778">
    <property type="entry name" value="VAST"/>
    <property type="match status" value="1"/>
</dbReference>
<feature type="region of interest" description="Disordered" evidence="5">
    <location>
        <begin position="694"/>
        <end position="713"/>
    </location>
</feature>
<dbReference type="PANTHER" id="PTHR47038:SF1">
    <property type="entry name" value="BAG-ASSOCIATED GRAM PROTEIN 1"/>
    <property type="match status" value="1"/>
</dbReference>
<dbReference type="Pfam" id="PF00168">
    <property type="entry name" value="C2"/>
    <property type="match status" value="1"/>
</dbReference>
<accession>A0A6A3B8T9</accession>
<dbReference type="InterPro" id="IPR044655">
    <property type="entry name" value="BAGP1-like"/>
</dbReference>
<keyword evidence="9" id="KW-1185">Reference proteome</keyword>
<feature type="region of interest" description="Disordered" evidence="5">
    <location>
        <begin position="487"/>
        <end position="513"/>
    </location>
</feature>
<protein>
    <submittedName>
        <fullName evidence="8">C2 domain-containing protein / GRAM domain-containing protein isoform 2</fullName>
    </submittedName>
</protein>